<proteinExistence type="predicted"/>
<sequence length="184" mass="20506">MSHTPRSRTLSRPSPPHVGAPRASPSRLVIPPLHSSPSLSNLHIHSHNIPGPNDIDIPPVPTIPREHALESSASSIINVDMNEGILIQDMDTDTDVAEEDSIEVTRPVAITNEESKKFLREQLRRTLSDKQAQAEHDTPTARHRQPQADLEELSFTAATRFLPREYFVLTDAGKPVFIRFLSSF</sequence>
<comment type="caution">
    <text evidence="2">The sequence shown here is derived from an EMBL/GenBank/DDBJ whole genome shotgun (WGS) entry which is preliminary data.</text>
</comment>
<feature type="region of interest" description="Disordered" evidence="1">
    <location>
        <begin position="127"/>
        <end position="149"/>
    </location>
</feature>
<dbReference type="OrthoDB" id="2965659at2759"/>
<dbReference type="EMBL" id="MU151052">
    <property type="protein sequence ID" value="KAF9454806.1"/>
    <property type="molecule type" value="Genomic_DNA"/>
</dbReference>
<evidence type="ECO:0000313" key="2">
    <source>
        <dbReference type="EMBL" id="KAF9454806.1"/>
    </source>
</evidence>
<organism evidence="2 3">
    <name type="scientific">Macrolepiota fuliginosa MF-IS2</name>
    <dbReference type="NCBI Taxonomy" id="1400762"/>
    <lineage>
        <taxon>Eukaryota</taxon>
        <taxon>Fungi</taxon>
        <taxon>Dikarya</taxon>
        <taxon>Basidiomycota</taxon>
        <taxon>Agaricomycotina</taxon>
        <taxon>Agaricomycetes</taxon>
        <taxon>Agaricomycetidae</taxon>
        <taxon>Agaricales</taxon>
        <taxon>Agaricineae</taxon>
        <taxon>Agaricaceae</taxon>
        <taxon>Macrolepiota</taxon>
    </lineage>
</organism>
<dbReference type="Proteomes" id="UP000807342">
    <property type="component" value="Unassembled WGS sequence"/>
</dbReference>
<protein>
    <submittedName>
        <fullName evidence="2">Uncharacterized protein</fullName>
    </submittedName>
</protein>
<evidence type="ECO:0000256" key="1">
    <source>
        <dbReference type="SAM" id="MobiDB-lite"/>
    </source>
</evidence>
<feature type="compositionally biased region" description="Basic and acidic residues" evidence="1">
    <location>
        <begin position="127"/>
        <end position="140"/>
    </location>
</feature>
<reference evidence="2" key="1">
    <citation type="submission" date="2020-11" db="EMBL/GenBank/DDBJ databases">
        <authorList>
            <consortium name="DOE Joint Genome Institute"/>
            <person name="Ahrendt S."/>
            <person name="Riley R."/>
            <person name="Andreopoulos W."/>
            <person name="Labutti K."/>
            <person name="Pangilinan J."/>
            <person name="Ruiz-Duenas F.J."/>
            <person name="Barrasa J.M."/>
            <person name="Sanchez-Garcia M."/>
            <person name="Camarero S."/>
            <person name="Miyauchi S."/>
            <person name="Serrano A."/>
            <person name="Linde D."/>
            <person name="Babiker R."/>
            <person name="Drula E."/>
            <person name="Ayuso-Fernandez I."/>
            <person name="Pacheco R."/>
            <person name="Padilla G."/>
            <person name="Ferreira P."/>
            <person name="Barriuso J."/>
            <person name="Kellner H."/>
            <person name="Castanera R."/>
            <person name="Alfaro M."/>
            <person name="Ramirez L."/>
            <person name="Pisabarro A.G."/>
            <person name="Kuo A."/>
            <person name="Tritt A."/>
            <person name="Lipzen A."/>
            <person name="He G."/>
            <person name="Yan M."/>
            <person name="Ng V."/>
            <person name="Cullen D."/>
            <person name="Martin F."/>
            <person name="Rosso M.-N."/>
            <person name="Henrissat B."/>
            <person name="Hibbett D."/>
            <person name="Martinez A.T."/>
            <person name="Grigoriev I.V."/>
        </authorList>
    </citation>
    <scope>NUCLEOTIDE SEQUENCE</scope>
    <source>
        <strain evidence="2">MF-IS2</strain>
    </source>
</reference>
<feature type="compositionally biased region" description="Low complexity" evidence="1">
    <location>
        <begin position="30"/>
        <end position="57"/>
    </location>
</feature>
<feature type="compositionally biased region" description="Low complexity" evidence="1">
    <location>
        <begin position="1"/>
        <end position="12"/>
    </location>
</feature>
<feature type="region of interest" description="Disordered" evidence="1">
    <location>
        <begin position="1"/>
        <end position="63"/>
    </location>
</feature>
<gene>
    <name evidence="2" type="ORF">P691DRAFT_754359</name>
</gene>
<keyword evidence="3" id="KW-1185">Reference proteome</keyword>
<accession>A0A9P6C774</accession>
<evidence type="ECO:0000313" key="3">
    <source>
        <dbReference type="Proteomes" id="UP000807342"/>
    </source>
</evidence>
<name>A0A9P6C774_9AGAR</name>
<dbReference type="AlphaFoldDB" id="A0A9P6C774"/>